<dbReference type="InterPro" id="IPR008979">
    <property type="entry name" value="Galactose-bd-like_sf"/>
</dbReference>
<dbReference type="InterPro" id="IPR017853">
    <property type="entry name" value="GH"/>
</dbReference>
<dbReference type="Gene3D" id="2.60.120.260">
    <property type="entry name" value="Galactose-binding domain-like"/>
    <property type="match status" value="1"/>
</dbReference>
<keyword evidence="4" id="KW-0677">Repeat</keyword>
<organism evidence="12 13">
    <name type="scientific">Gossypium barbadense</name>
    <name type="common">Sea Island cotton</name>
    <name type="synonym">Hibiscus barbadensis</name>
    <dbReference type="NCBI Taxonomy" id="3634"/>
    <lineage>
        <taxon>Eukaryota</taxon>
        <taxon>Viridiplantae</taxon>
        <taxon>Streptophyta</taxon>
        <taxon>Embryophyta</taxon>
        <taxon>Tracheophyta</taxon>
        <taxon>Spermatophyta</taxon>
        <taxon>Magnoliopsida</taxon>
        <taxon>eudicotyledons</taxon>
        <taxon>Gunneridae</taxon>
        <taxon>Pentapetalae</taxon>
        <taxon>rosids</taxon>
        <taxon>malvids</taxon>
        <taxon>Malvales</taxon>
        <taxon>Malvaceae</taxon>
        <taxon>Malvoideae</taxon>
        <taxon>Gossypium</taxon>
    </lineage>
</organism>
<dbReference type="Pfam" id="PF18052">
    <property type="entry name" value="Rx_N"/>
    <property type="match status" value="1"/>
</dbReference>
<dbReference type="SUPFAM" id="SSF49303">
    <property type="entry name" value="beta-Galactosidase/glucuronidase domain"/>
    <property type="match status" value="2"/>
</dbReference>
<dbReference type="OrthoDB" id="408320at2759"/>
<dbReference type="Gene3D" id="2.60.40.10">
    <property type="entry name" value="Immunoglobulins"/>
    <property type="match status" value="2"/>
</dbReference>
<dbReference type="SMART" id="SM00367">
    <property type="entry name" value="LRR_CC"/>
    <property type="match status" value="4"/>
</dbReference>
<dbReference type="InterPro" id="IPR023232">
    <property type="entry name" value="Glyco_hydro_2_AS"/>
</dbReference>
<evidence type="ECO:0000259" key="11">
    <source>
        <dbReference type="SMART" id="SM01038"/>
    </source>
</evidence>
<protein>
    <recommendedName>
        <fullName evidence="3">beta-galactosidase</fullName>
        <ecNumber evidence="3">3.2.1.23</ecNumber>
    </recommendedName>
    <alternativeName>
        <fullName evidence="9">Lactase</fullName>
    </alternativeName>
</protein>
<keyword evidence="7" id="KW-0611">Plant defense</keyword>
<dbReference type="InterPro" id="IPR032675">
    <property type="entry name" value="LRR_dom_sf"/>
</dbReference>
<dbReference type="Gene3D" id="3.80.10.10">
    <property type="entry name" value="Ribonuclease Inhibitor"/>
    <property type="match status" value="3"/>
</dbReference>
<dbReference type="SMART" id="SM01038">
    <property type="entry name" value="Bgal_small_N"/>
    <property type="match status" value="1"/>
</dbReference>
<reference evidence="12 13" key="1">
    <citation type="submission" date="2015-01" db="EMBL/GenBank/DDBJ databases">
        <title>Genome of allotetraploid Gossypium barbadense reveals genomic plasticity and fiber elongation in cotton evolution.</title>
        <authorList>
            <person name="Chen X."/>
            <person name="Liu X."/>
            <person name="Zhao B."/>
            <person name="Zheng H."/>
            <person name="Hu Y."/>
            <person name="Lu G."/>
            <person name="Yang C."/>
            <person name="Chen J."/>
            <person name="Shan C."/>
            <person name="Zhang L."/>
            <person name="Zhou Y."/>
            <person name="Wang L."/>
            <person name="Guo W."/>
            <person name="Bai Y."/>
            <person name="Ruan J."/>
            <person name="Shangguan X."/>
            <person name="Mao Y."/>
            <person name="Jiang J."/>
            <person name="Zhu Y."/>
            <person name="Lei J."/>
            <person name="Kang H."/>
            <person name="Chen S."/>
            <person name="He X."/>
            <person name="Wang R."/>
            <person name="Wang Y."/>
            <person name="Chen J."/>
            <person name="Wang L."/>
            <person name="Yu S."/>
            <person name="Wang B."/>
            <person name="Wei J."/>
            <person name="Song S."/>
            <person name="Lu X."/>
            <person name="Gao Z."/>
            <person name="Gu W."/>
            <person name="Deng X."/>
            <person name="Ma D."/>
            <person name="Wang S."/>
            <person name="Liang W."/>
            <person name="Fang L."/>
            <person name="Cai C."/>
            <person name="Zhu X."/>
            <person name="Zhou B."/>
            <person name="Zhang Y."/>
            <person name="Chen Z."/>
            <person name="Xu S."/>
            <person name="Zhu R."/>
            <person name="Wang S."/>
            <person name="Zhang T."/>
            <person name="Zhao G."/>
        </authorList>
    </citation>
    <scope>NUCLEOTIDE SEQUENCE [LARGE SCALE GENOMIC DNA]</scope>
    <source>
        <strain evidence="13">cv. Xinhai21</strain>
        <tissue evidence="12">Leaf</tissue>
    </source>
</reference>
<evidence type="ECO:0000256" key="3">
    <source>
        <dbReference type="ARBA" id="ARBA00012756"/>
    </source>
</evidence>
<dbReference type="PROSITE" id="PS00608">
    <property type="entry name" value="GLYCOSYL_HYDROL_F2_2"/>
    <property type="match status" value="1"/>
</dbReference>
<dbReference type="GO" id="GO:0005990">
    <property type="term" value="P:lactose catabolic process"/>
    <property type="evidence" value="ECO:0007669"/>
    <property type="project" value="TreeGrafter"/>
</dbReference>
<dbReference type="GO" id="GO:0006952">
    <property type="term" value="P:defense response"/>
    <property type="evidence" value="ECO:0007669"/>
    <property type="project" value="UniProtKB-KW"/>
</dbReference>
<dbReference type="InterPro" id="IPR006101">
    <property type="entry name" value="Glyco_hydro_2"/>
</dbReference>
<accession>A0A2P5W721</accession>
<dbReference type="SUPFAM" id="SSF74650">
    <property type="entry name" value="Galactose mutarotase-like"/>
    <property type="match status" value="2"/>
</dbReference>
<evidence type="ECO:0000313" key="12">
    <source>
        <dbReference type="EMBL" id="PPR86868.1"/>
    </source>
</evidence>
<name>A0A2P5W721_GOSBA</name>
<proteinExistence type="inferred from homology"/>
<dbReference type="InterPro" id="IPR056789">
    <property type="entry name" value="LRR_R13L1-DRL21"/>
</dbReference>
<dbReference type="Pfam" id="PF16353">
    <property type="entry name" value="LacZ_4"/>
    <property type="match status" value="1"/>
</dbReference>
<dbReference type="Pfam" id="PF02929">
    <property type="entry name" value="Bgal_small_N"/>
    <property type="match status" value="2"/>
</dbReference>
<dbReference type="Pfam" id="PF25019">
    <property type="entry name" value="LRR_R13L1-DRL21"/>
    <property type="match status" value="1"/>
</dbReference>
<dbReference type="GO" id="GO:0030246">
    <property type="term" value="F:carbohydrate binding"/>
    <property type="evidence" value="ECO:0007669"/>
    <property type="project" value="InterPro"/>
</dbReference>
<dbReference type="InterPro" id="IPR032312">
    <property type="entry name" value="LacZ_4"/>
</dbReference>
<dbReference type="InterPro" id="IPR006102">
    <property type="entry name" value="Ig-like_GH2"/>
</dbReference>
<sequence>MASLIVSQLGFPSENGYKVWEDQSFIKWRKRDSHVTLHCHESVEGSLKYWYERNKVDLSVSKSAVWNDDAVQSALESAAFWVKGLPFVKSLSGYWKFLLASNPTAVPKNFYESAFQDSDWETLPVPSNWQMHGYDRPIYTNVVYPFPLDPPHVPTDNPTGCYRTYFHIPKEWKGRRILLHFEAVDSAFCAWVNGVPIGYSQDSRLPAEFEITDYCYSCDSDKKNVLSVQVFRWSDGSYLEDQDHWWLSGIHRDVLLLSKPQVFIADYFFKSNLADNFSYADIQLEVKIDCSRETPKDIVLTDFIIEAALYDAGSWYNCDGNVDLLSSNVANIELNRFPTQTLGFHGYMLEGKLENPKLWSAEHPNLYTLVIILKDASGKIVDCESCLVGIRQVSKAPKQLLVNGHPVVIRGVNRHEHHPRLGKTNIEACMVKDLVVMKQNNINAVRNSHYPQHPRWYELCDLFGMYMIDEANIETHGFDLSGHLKHPTQEPSWAAAMMDRVIGMVERDKNHACIFSWSLGNEAGYGPNHSASAGWIRGRDPSRVVHYEGGGSRTPSTDIVCPMYMRVWDIVKIAKDPNESRPLILCEYSHAMGNSCGNIHEYWEAIDNIFGLQGGFIWDWVDQALLKDNGNGSKYWAYGGDFGDSPNDLNFCLNGITWPDRTPHPTLHEVKYVYQPIKVYLRESTVKIKNTNFYETTEGLVFEWAVLGDGCELGCGILSLPVIEPQSSYDIEWKSGPWYPLGASSDAEEIFLTITTKLLHSKRWVEAGHVVSSTQVQLPSKRDIVPHIIKTKDDVLSTEILGDNIIISQSKLWEITFNTKTGSLNSWKKEGNKASPALYLVEGVPIMKNGLFPCFWRAPTDNDKGGGLSSYQTKWKAACIDEIVFLTESCSIQNKTDNVVKIAVVYLGFIKGEDGTLDESKKASALFKVDMLYTIHASGDIVIESNVKPSSGLPPLPRVGVEFHLEKSVDQVKWYGRGPFECYPDRKAAANVGVYEQLIEGMHVPYIVPGESGGRADVRWVTFQNKDGCGIYASTYGKSPPMQLNASYFSTAELDRAVHNEELIKGDTIEVNFRVNNAFLFSYVLCTCTFAPLHLYESEANPCTCSSPLTGLLILNMKVYDWPVVGIHSHKKVLKNHDHNENPDEVPKEWPVLFSLKRETVKKGSIKMMVHLDHKHMGIGGDDSWTPCVHENYLVPAVPYSFSIRLCPVTSATSGQNLYRREWRWRTHLFQLFLNTIFDNLNSLSREGIRLAGSLKTEVQTLESTLTTIQAVLHDAEQKQWKRSYDLEDVLDNFNVEALRQRDARSNVTAFFSPQNPLLFCLNMAHKLKDAREKLDAIAEKRSKFHLREGVAEAETGRNRDRITNSIVNESEVIGRGDEKAEIVSMLRKNVNHHDDLSVYAICGIGASLTKAIVESIEQGNACNIQQLDPLQRLNHLRYLCLHDGNMKTLPESTSSLQNWQTLNLRSCDNLQMLPKGIKHLESLRYLDLRECYKLSSMPIGLRQLSSLRKLNKFIMGKDNDSGGMDELKELDIEGELSITGLGNVKSATEAKNSNLINKQNLRSLSLSWRSDNNKISQHGNDEEILNALQPHSSLKKLYIYGYQGKLRFLKVLTIFGMGDLKYIKSSFNGDMESSFSSLEVLKILWAPCLEEWTSLKELDIRGSSVTLLKSLMMNATVLISLHIWEFYELRDLSDLLDNLLALEHLNLKSCSQLESLHAGLQNFSSLETLELSHCNSLVSLPVNGLQELSSLSTLRIEKCKKLASMSKGVRYLTSLQNLHIRKCPKLTSLLECIQHLSSLRFLNIKECEGLVSLPNEIQHLTLLSRLEILNCPNLMSLPQGVRNLLALETLWIEECSHLERRCQEERGEDWPNIAHIPNIYIK</sequence>
<dbReference type="SUPFAM" id="SSF52058">
    <property type="entry name" value="L domain-like"/>
    <property type="match status" value="1"/>
</dbReference>
<keyword evidence="6 10" id="KW-0378">Hydrolase</keyword>
<dbReference type="Gene3D" id="3.20.20.80">
    <property type="entry name" value="Glycosidases"/>
    <property type="match status" value="1"/>
</dbReference>
<dbReference type="InterPro" id="IPR004199">
    <property type="entry name" value="B-gal_small/dom_5"/>
</dbReference>
<dbReference type="Pfam" id="PF02837">
    <property type="entry name" value="Glyco_hydro_2_N"/>
    <property type="match status" value="1"/>
</dbReference>
<evidence type="ECO:0000313" key="13">
    <source>
        <dbReference type="Proteomes" id="UP000239757"/>
    </source>
</evidence>
<dbReference type="PANTHER" id="PTHR46323:SF2">
    <property type="entry name" value="BETA-GALACTOSIDASE"/>
    <property type="match status" value="1"/>
</dbReference>
<comment type="catalytic activity">
    <reaction evidence="1">
        <text>Hydrolysis of terminal non-reducing beta-D-galactose residues in beta-D-galactosides.</text>
        <dbReference type="EC" id="3.2.1.23"/>
    </reaction>
</comment>
<dbReference type="GO" id="GO:0000166">
    <property type="term" value="F:nucleotide binding"/>
    <property type="evidence" value="ECO:0007669"/>
    <property type="project" value="UniProtKB-KW"/>
</dbReference>
<dbReference type="SUPFAM" id="SSF51445">
    <property type="entry name" value="(Trans)glycosidases"/>
    <property type="match status" value="1"/>
</dbReference>
<keyword evidence="8 10" id="KW-0326">Glycosidase</keyword>
<dbReference type="GO" id="GO:0004565">
    <property type="term" value="F:beta-galactosidase activity"/>
    <property type="evidence" value="ECO:0007669"/>
    <property type="project" value="UniProtKB-EC"/>
</dbReference>
<evidence type="ECO:0000256" key="6">
    <source>
        <dbReference type="ARBA" id="ARBA00022801"/>
    </source>
</evidence>
<dbReference type="Proteomes" id="UP000239757">
    <property type="component" value="Unassembled WGS sequence"/>
</dbReference>
<dbReference type="InterPro" id="IPR011013">
    <property type="entry name" value="Gal_mutarotase_sf_dom"/>
</dbReference>
<dbReference type="InterPro" id="IPR036156">
    <property type="entry name" value="Beta-gal/glucu_dom_sf"/>
</dbReference>
<dbReference type="Pfam" id="PF02836">
    <property type="entry name" value="Glyco_hydro_2_C"/>
    <property type="match status" value="1"/>
</dbReference>
<evidence type="ECO:0000256" key="1">
    <source>
        <dbReference type="ARBA" id="ARBA00001412"/>
    </source>
</evidence>
<evidence type="ECO:0000256" key="7">
    <source>
        <dbReference type="ARBA" id="ARBA00022821"/>
    </source>
</evidence>
<dbReference type="PROSITE" id="PS00719">
    <property type="entry name" value="GLYCOSYL_HYDROL_F2_1"/>
    <property type="match status" value="1"/>
</dbReference>
<dbReference type="Pfam" id="PF00703">
    <property type="entry name" value="Glyco_hydro_2"/>
    <property type="match status" value="1"/>
</dbReference>
<dbReference type="EMBL" id="KZ668823">
    <property type="protein sequence ID" value="PPR86868.1"/>
    <property type="molecule type" value="Genomic_DNA"/>
</dbReference>
<dbReference type="InterPro" id="IPR006553">
    <property type="entry name" value="Leu-rich_rpt_Cys-con_subtyp"/>
</dbReference>
<dbReference type="InterPro" id="IPR014718">
    <property type="entry name" value="GH-type_carb-bd"/>
</dbReference>
<keyword evidence="5" id="KW-0547">Nucleotide-binding</keyword>
<evidence type="ECO:0000256" key="10">
    <source>
        <dbReference type="RuleBase" id="RU361154"/>
    </source>
</evidence>
<dbReference type="SUPFAM" id="SSF49785">
    <property type="entry name" value="Galactose-binding domain-like"/>
    <property type="match status" value="1"/>
</dbReference>
<evidence type="ECO:0000256" key="9">
    <source>
        <dbReference type="ARBA" id="ARBA00032230"/>
    </source>
</evidence>
<evidence type="ECO:0000256" key="4">
    <source>
        <dbReference type="ARBA" id="ARBA00022737"/>
    </source>
</evidence>
<evidence type="ECO:0000256" key="2">
    <source>
        <dbReference type="ARBA" id="ARBA00007401"/>
    </source>
</evidence>
<dbReference type="GO" id="GO:0009341">
    <property type="term" value="C:beta-galactosidase complex"/>
    <property type="evidence" value="ECO:0007669"/>
    <property type="project" value="InterPro"/>
</dbReference>
<dbReference type="Gene3D" id="1.20.5.4130">
    <property type="match status" value="1"/>
</dbReference>
<evidence type="ECO:0000256" key="8">
    <source>
        <dbReference type="ARBA" id="ARBA00023295"/>
    </source>
</evidence>
<dbReference type="Gene3D" id="2.70.98.10">
    <property type="match status" value="2"/>
</dbReference>
<dbReference type="EC" id="3.2.1.23" evidence="3"/>
<dbReference type="InterPro" id="IPR013783">
    <property type="entry name" value="Ig-like_fold"/>
</dbReference>
<dbReference type="PRINTS" id="PR00132">
    <property type="entry name" value="GLHYDRLASE2"/>
</dbReference>
<dbReference type="FunFam" id="3.20.20.80:FF:000018">
    <property type="entry name" value="Beta-galactosidase"/>
    <property type="match status" value="1"/>
</dbReference>
<dbReference type="PANTHER" id="PTHR46323">
    <property type="entry name" value="BETA-GALACTOSIDASE"/>
    <property type="match status" value="1"/>
</dbReference>
<dbReference type="InterPro" id="IPR006103">
    <property type="entry name" value="Glyco_hydro_2_cat"/>
</dbReference>
<comment type="similarity">
    <text evidence="2 10">Belongs to the glycosyl hydrolase 2 family.</text>
</comment>
<dbReference type="InterPro" id="IPR050347">
    <property type="entry name" value="Bact_Beta-galactosidase"/>
</dbReference>
<dbReference type="InterPro" id="IPR023230">
    <property type="entry name" value="Glyco_hydro_2_CS"/>
</dbReference>
<dbReference type="InterPro" id="IPR041118">
    <property type="entry name" value="Rx_N"/>
</dbReference>
<gene>
    <name evidence="12" type="ORF">GOBAR_AA33820</name>
</gene>
<evidence type="ECO:0000256" key="5">
    <source>
        <dbReference type="ARBA" id="ARBA00022741"/>
    </source>
</evidence>
<feature type="domain" description="Beta galactosidase small chain/" evidence="11">
    <location>
        <begin position="806"/>
        <end position="1207"/>
    </location>
</feature>
<dbReference type="InterPro" id="IPR006104">
    <property type="entry name" value="Glyco_hydro_2_N"/>
</dbReference>